<accession>W6YH92</accession>
<dbReference type="OrthoDB" id="10484490at2759"/>
<keyword evidence="3" id="KW-1185">Reference proteome</keyword>
<proteinExistence type="predicted"/>
<sequence length="102" mass="10686">MSMCQLFLALSQPAVLGLVASTNLQPFERMAPKTANLGRLAGFSHCSRFAARVAAGATRRPRCLSMLPVALIAMCSSDGRVTAGWAVACPSPPSLPSNTHTN</sequence>
<keyword evidence="1" id="KW-0732">Signal</keyword>
<gene>
    <name evidence="2" type="ORF">COCCADRAFT_23478</name>
</gene>
<dbReference type="AlphaFoldDB" id="W6YH92"/>
<name>W6YH92_COCC2</name>
<dbReference type="KEGG" id="bze:COCCADRAFT_23478"/>
<protein>
    <recommendedName>
        <fullName evidence="4">Secreted protein</fullName>
    </recommendedName>
</protein>
<organism evidence="2 3">
    <name type="scientific">Cochliobolus carbonum (strain 26-R-13)</name>
    <name type="common">Maize leaf spot fungus</name>
    <name type="synonym">Bipolaris zeicola</name>
    <dbReference type="NCBI Taxonomy" id="930089"/>
    <lineage>
        <taxon>Eukaryota</taxon>
        <taxon>Fungi</taxon>
        <taxon>Dikarya</taxon>
        <taxon>Ascomycota</taxon>
        <taxon>Pezizomycotina</taxon>
        <taxon>Dothideomycetes</taxon>
        <taxon>Pleosporomycetidae</taxon>
        <taxon>Pleosporales</taxon>
        <taxon>Pleosporineae</taxon>
        <taxon>Pleosporaceae</taxon>
        <taxon>Bipolaris</taxon>
    </lineage>
</organism>
<dbReference type="RefSeq" id="XP_007708833.1">
    <property type="nucleotide sequence ID" value="XM_007710643.1"/>
</dbReference>
<dbReference type="GeneID" id="19145420"/>
<dbReference type="Proteomes" id="UP000053841">
    <property type="component" value="Unassembled WGS sequence"/>
</dbReference>
<reference evidence="2 3" key="1">
    <citation type="journal article" date="2013" name="PLoS Genet.">
        <title>Comparative genome structure, secondary metabolite, and effector coding capacity across Cochliobolus pathogens.</title>
        <authorList>
            <person name="Condon B.J."/>
            <person name="Leng Y."/>
            <person name="Wu D."/>
            <person name="Bushley K.E."/>
            <person name="Ohm R.A."/>
            <person name="Otillar R."/>
            <person name="Martin J."/>
            <person name="Schackwitz W."/>
            <person name="Grimwood J."/>
            <person name="MohdZainudin N."/>
            <person name="Xue C."/>
            <person name="Wang R."/>
            <person name="Manning V.A."/>
            <person name="Dhillon B."/>
            <person name="Tu Z.J."/>
            <person name="Steffenson B.J."/>
            <person name="Salamov A."/>
            <person name="Sun H."/>
            <person name="Lowry S."/>
            <person name="LaButti K."/>
            <person name="Han J."/>
            <person name="Copeland A."/>
            <person name="Lindquist E."/>
            <person name="Barry K."/>
            <person name="Schmutz J."/>
            <person name="Baker S.E."/>
            <person name="Ciuffetti L.M."/>
            <person name="Grigoriev I.V."/>
            <person name="Zhong S."/>
            <person name="Turgeon B.G."/>
        </authorList>
    </citation>
    <scope>NUCLEOTIDE SEQUENCE [LARGE SCALE GENOMIC DNA]</scope>
    <source>
        <strain evidence="2 3">26-R-13</strain>
    </source>
</reference>
<dbReference type="EMBL" id="KI964557">
    <property type="protein sequence ID" value="EUC36885.1"/>
    <property type="molecule type" value="Genomic_DNA"/>
</dbReference>
<evidence type="ECO:0000313" key="2">
    <source>
        <dbReference type="EMBL" id="EUC36885.1"/>
    </source>
</evidence>
<evidence type="ECO:0000256" key="1">
    <source>
        <dbReference type="SAM" id="SignalP"/>
    </source>
</evidence>
<evidence type="ECO:0008006" key="4">
    <source>
        <dbReference type="Google" id="ProtNLM"/>
    </source>
</evidence>
<dbReference type="HOGENOM" id="CLU_2276994_0_0_1"/>
<feature type="signal peptide" evidence="1">
    <location>
        <begin position="1"/>
        <end position="17"/>
    </location>
</feature>
<feature type="chain" id="PRO_5004885685" description="Secreted protein" evidence="1">
    <location>
        <begin position="18"/>
        <end position="102"/>
    </location>
</feature>
<evidence type="ECO:0000313" key="3">
    <source>
        <dbReference type="Proteomes" id="UP000053841"/>
    </source>
</evidence>